<keyword evidence="1" id="KW-0732">Signal</keyword>
<comment type="caution">
    <text evidence="2">The sequence shown here is derived from an EMBL/GenBank/DDBJ whole genome shotgun (WGS) entry which is preliminary data.</text>
</comment>
<evidence type="ECO:0000313" key="2">
    <source>
        <dbReference type="EMBL" id="NYD48648.1"/>
    </source>
</evidence>
<gene>
    <name evidence="2" type="ORF">BJY14_004631</name>
</gene>
<accession>A0A7Y9EJ17</accession>
<evidence type="ECO:0000256" key="1">
    <source>
        <dbReference type="SAM" id="SignalP"/>
    </source>
</evidence>
<reference evidence="2 3" key="1">
    <citation type="submission" date="2020-07" db="EMBL/GenBank/DDBJ databases">
        <title>Sequencing the genomes of 1000 actinobacteria strains.</title>
        <authorList>
            <person name="Klenk H.-P."/>
        </authorList>
    </citation>
    <scope>NUCLEOTIDE SEQUENCE [LARGE SCALE GENOMIC DNA]</scope>
    <source>
        <strain evidence="2 3">DSM 40398</strain>
    </source>
</reference>
<protein>
    <submittedName>
        <fullName evidence="2">Thioredoxin-like negative regulator of GroEL</fullName>
    </submittedName>
</protein>
<dbReference type="EMBL" id="JACCBA010000001">
    <property type="protein sequence ID" value="NYD48648.1"/>
    <property type="molecule type" value="Genomic_DNA"/>
</dbReference>
<dbReference type="RefSeq" id="WP_179845524.1">
    <property type="nucleotide sequence ID" value="NZ_JACCBA010000001.1"/>
</dbReference>
<dbReference type="Proteomes" id="UP000529783">
    <property type="component" value="Unassembled WGS sequence"/>
</dbReference>
<name>A0A7Y9EJ17_9ACTN</name>
<feature type="chain" id="PRO_5030763203" evidence="1">
    <location>
        <begin position="33"/>
        <end position="109"/>
    </location>
</feature>
<keyword evidence="3" id="KW-1185">Reference proteome</keyword>
<dbReference type="AlphaFoldDB" id="A0A7Y9EJ17"/>
<feature type="signal peptide" evidence="1">
    <location>
        <begin position="1"/>
        <end position="32"/>
    </location>
</feature>
<organism evidence="2 3">
    <name type="scientific">Actinomadura luteofluorescens</name>
    <dbReference type="NCBI Taxonomy" id="46163"/>
    <lineage>
        <taxon>Bacteria</taxon>
        <taxon>Bacillati</taxon>
        <taxon>Actinomycetota</taxon>
        <taxon>Actinomycetes</taxon>
        <taxon>Streptosporangiales</taxon>
        <taxon>Thermomonosporaceae</taxon>
        <taxon>Actinomadura</taxon>
    </lineage>
</organism>
<proteinExistence type="predicted"/>
<sequence>MIKGRMKAAVVAITAVPLISGVVSISATPAQAAVKCGDNITTYQSPPPVSQTLQRLTYVNCSGRTLHRKADIAWAADGECKRIGPWATVSLARNVLKKVPVHIKGSKRC</sequence>
<evidence type="ECO:0000313" key="3">
    <source>
        <dbReference type="Proteomes" id="UP000529783"/>
    </source>
</evidence>